<reference evidence="1 2" key="1">
    <citation type="submission" date="2011-04" db="EMBL/GenBank/DDBJ databases">
        <authorList>
            <person name="Muzny D."/>
            <person name="Qin X."/>
            <person name="Deng J."/>
            <person name="Jiang H."/>
            <person name="Liu Y."/>
            <person name="Qu J."/>
            <person name="Song X.-Z."/>
            <person name="Zhang L."/>
            <person name="Thornton R."/>
            <person name="Coyle M."/>
            <person name="Francisco L."/>
            <person name="Jackson L."/>
            <person name="Javaid M."/>
            <person name="Korchina V."/>
            <person name="Kovar C."/>
            <person name="Mata R."/>
            <person name="Mathew T."/>
            <person name="Ngo R."/>
            <person name="Nguyen L."/>
            <person name="Nguyen N."/>
            <person name="Okwuonu G."/>
            <person name="Ongeri F."/>
            <person name="Pham C."/>
            <person name="Simmons D."/>
            <person name="Wilczek-Boney K."/>
            <person name="Hale W."/>
            <person name="Jakkamsetti A."/>
            <person name="Pham P."/>
            <person name="Ruth R."/>
            <person name="San Lucas F."/>
            <person name="Warren J."/>
            <person name="Zhang J."/>
            <person name="Zhao Z."/>
            <person name="Zhou C."/>
            <person name="Zhu D."/>
            <person name="Lee S."/>
            <person name="Bess C."/>
            <person name="Blankenburg K."/>
            <person name="Forbes L."/>
            <person name="Fu Q."/>
            <person name="Gubbala S."/>
            <person name="Hirani K."/>
            <person name="Jayaseelan J.C."/>
            <person name="Lara F."/>
            <person name="Munidasa M."/>
            <person name="Palculict T."/>
            <person name="Patil S."/>
            <person name="Pu L.-L."/>
            <person name="Saada N."/>
            <person name="Tang L."/>
            <person name="Weissenberger G."/>
            <person name="Zhu Y."/>
            <person name="Hemphill L."/>
            <person name="Shang Y."/>
            <person name="Youmans B."/>
            <person name="Ayvaz T."/>
            <person name="Ross M."/>
            <person name="Santibanez J."/>
            <person name="Aqrawi P."/>
            <person name="Gross S."/>
            <person name="Joshi V."/>
            <person name="Fowler G."/>
            <person name="Nazareth L."/>
            <person name="Reid J."/>
            <person name="Worley K."/>
            <person name="Petrosino J."/>
            <person name="Highlander S."/>
            <person name="Gibbs R."/>
        </authorList>
    </citation>
    <scope>NUCLEOTIDE SEQUENCE [LARGE SCALE GENOMIC DNA]</scope>
    <source>
        <strain evidence="1 2">ATCC 700821</strain>
    </source>
</reference>
<dbReference type="Proteomes" id="UP000004123">
    <property type="component" value="Unassembled WGS sequence"/>
</dbReference>
<gene>
    <name evidence="1" type="ORF">HMPREF9144_1759</name>
</gene>
<evidence type="ECO:0000313" key="1">
    <source>
        <dbReference type="EMBL" id="EGQ16147.1"/>
    </source>
</evidence>
<comment type="caution">
    <text evidence="1">The sequence shown here is derived from an EMBL/GenBank/DDBJ whole genome shotgun (WGS) entry which is preliminary data.</text>
</comment>
<sequence>MQKQKNKCYLATHRYIDIMCNACLQYFKGGDISKWGEMDTNAKL</sequence>
<evidence type="ECO:0000313" key="2">
    <source>
        <dbReference type="Proteomes" id="UP000004123"/>
    </source>
</evidence>
<proteinExistence type="predicted"/>
<dbReference type="HOGENOM" id="CLU_3220265_0_0_10"/>
<protein>
    <submittedName>
        <fullName evidence="1">Uncharacterized protein</fullName>
    </submittedName>
</protein>
<name>F9DJB9_9BACT</name>
<organism evidence="1 2">
    <name type="scientific">Prevotella pallens ATCC 700821</name>
    <dbReference type="NCBI Taxonomy" id="997353"/>
    <lineage>
        <taxon>Bacteria</taxon>
        <taxon>Pseudomonadati</taxon>
        <taxon>Bacteroidota</taxon>
        <taxon>Bacteroidia</taxon>
        <taxon>Bacteroidales</taxon>
        <taxon>Prevotellaceae</taxon>
        <taxon>Prevotella</taxon>
    </lineage>
</organism>
<dbReference type="EMBL" id="AFPY01000093">
    <property type="protein sequence ID" value="EGQ16147.1"/>
    <property type="molecule type" value="Genomic_DNA"/>
</dbReference>
<dbReference type="AlphaFoldDB" id="F9DJB9"/>
<accession>F9DJB9</accession>